<feature type="domain" description="Mvd1 C-terminal" evidence="8">
    <location>
        <begin position="184"/>
        <end position="309"/>
    </location>
</feature>
<proteinExistence type="inferred from homology"/>
<dbReference type="InterPro" id="IPR005935">
    <property type="entry name" value="Mev_decarb"/>
</dbReference>
<dbReference type="EC" id="4.1.1.33" evidence="2"/>
<dbReference type="InterPro" id="IPR041431">
    <property type="entry name" value="Mvd1_C"/>
</dbReference>
<evidence type="ECO:0000256" key="4">
    <source>
        <dbReference type="ARBA" id="ARBA00022741"/>
    </source>
</evidence>
<keyword evidence="7" id="KW-0456">Lyase</keyword>
<evidence type="ECO:0000313" key="11">
    <source>
        <dbReference type="Proteomes" id="UP000179270"/>
    </source>
</evidence>
<dbReference type="SUPFAM" id="SSF55060">
    <property type="entry name" value="GHMP Kinase, C-terminal domain"/>
    <property type="match status" value="1"/>
</dbReference>
<dbReference type="NCBIfam" id="TIGR01240">
    <property type="entry name" value="mevDPdecarb"/>
    <property type="match status" value="1"/>
</dbReference>
<evidence type="ECO:0000259" key="8">
    <source>
        <dbReference type="Pfam" id="PF18376"/>
    </source>
</evidence>
<dbReference type="EMBL" id="MGAF01000006">
    <property type="protein sequence ID" value="OGK42637.1"/>
    <property type="molecule type" value="Genomic_DNA"/>
</dbReference>
<dbReference type="GO" id="GO:0004163">
    <property type="term" value="F:diphosphomevalonate decarboxylase activity"/>
    <property type="evidence" value="ECO:0007669"/>
    <property type="project" value="UniProtKB-EC"/>
</dbReference>
<dbReference type="Pfam" id="PF18376">
    <property type="entry name" value="MDD_C"/>
    <property type="match status" value="1"/>
</dbReference>
<keyword evidence="4" id="KW-0547">Nucleotide-binding</keyword>
<dbReference type="PIRSF" id="PIRSF015950">
    <property type="entry name" value="Mev_P_decrbx"/>
    <property type="match status" value="1"/>
</dbReference>
<dbReference type="STRING" id="1802055.A3A74_06400"/>
<reference evidence="10 11" key="1">
    <citation type="journal article" date="2016" name="Nat. Commun.">
        <title>Thousands of microbial genomes shed light on interconnected biogeochemical processes in an aquifer system.</title>
        <authorList>
            <person name="Anantharaman K."/>
            <person name="Brown C.T."/>
            <person name="Hug L.A."/>
            <person name="Sharon I."/>
            <person name="Castelle C.J."/>
            <person name="Probst A.J."/>
            <person name="Thomas B.C."/>
            <person name="Singh A."/>
            <person name="Wilkins M.J."/>
            <person name="Karaoz U."/>
            <person name="Brodie E.L."/>
            <person name="Williams K.H."/>
            <person name="Hubbard S.S."/>
            <person name="Banfield J.F."/>
        </authorList>
    </citation>
    <scope>NUCLEOTIDE SEQUENCE [LARGE SCALE GENOMIC DNA]</scope>
</reference>
<dbReference type="PANTHER" id="PTHR10977:SF3">
    <property type="entry name" value="DIPHOSPHOMEVALONATE DECARBOXYLASE"/>
    <property type="match status" value="1"/>
</dbReference>
<dbReference type="InterPro" id="IPR029765">
    <property type="entry name" value="Mev_diP_decarb"/>
</dbReference>
<dbReference type="GO" id="GO:0019287">
    <property type="term" value="P:isopentenyl diphosphate biosynthetic process, mevalonate pathway"/>
    <property type="evidence" value="ECO:0007669"/>
    <property type="project" value="InterPro"/>
</dbReference>
<dbReference type="Proteomes" id="UP000179270">
    <property type="component" value="Unassembled WGS sequence"/>
</dbReference>
<name>A0A1F7IGZ5_9BACT</name>
<evidence type="ECO:0000256" key="6">
    <source>
        <dbReference type="ARBA" id="ARBA00023098"/>
    </source>
</evidence>
<dbReference type="AlphaFoldDB" id="A0A1F7IGZ5"/>
<dbReference type="GO" id="GO:0005829">
    <property type="term" value="C:cytosol"/>
    <property type="evidence" value="ECO:0007669"/>
    <property type="project" value="InterPro"/>
</dbReference>
<accession>A0A1F7IGZ5</accession>
<dbReference type="InterPro" id="IPR014721">
    <property type="entry name" value="Ribsml_uS5_D2-typ_fold_subgr"/>
</dbReference>
<protein>
    <recommendedName>
        <fullName evidence="2">diphosphomevalonate decarboxylase</fullName>
        <ecNumber evidence="2">4.1.1.33</ecNumber>
    </recommendedName>
</protein>
<dbReference type="Pfam" id="PF22700">
    <property type="entry name" value="MVD-like_N"/>
    <property type="match status" value="1"/>
</dbReference>
<evidence type="ECO:0000256" key="2">
    <source>
        <dbReference type="ARBA" id="ARBA00012296"/>
    </source>
</evidence>
<dbReference type="GO" id="GO:0005524">
    <property type="term" value="F:ATP binding"/>
    <property type="evidence" value="ECO:0007669"/>
    <property type="project" value="UniProtKB-KW"/>
</dbReference>
<dbReference type="Gene3D" id="3.30.230.10">
    <property type="match status" value="1"/>
</dbReference>
<organism evidence="10 11">
    <name type="scientific">Candidatus Roizmanbacteria bacterium RIFCSPLOWO2_01_FULL_35_13</name>
    <dbReference type="NCBI Taxonomy" id="1802055"/>
    <lineage>
        <taxon>Bacteria</taxon>
        <taxon>Candidatus Roizmaniibacteriota</taxon>
    </lineage>
</organism>
<dbReference type="Gene3D" id="3.30.70.890">
    <property type="entry name" value="GHMP kinase, C-terminal domain"/>
    <property type="match status" value="1"/>
</dbReference>
<evidence type="ECO:0000256" key="1">
    <source>
        <dbReference type="ARBA" id="ARBA00008831"/>
    </source>
</evidence>
<dbReference type="FunFam" id="3.30.230.10:FF:000072">
    <property type="entry name" value="Diphosphomevalonate decarboxylase"/>
    <property type="match status" value="1"/>
</dbReference>
<dbReference type="InterPro" id="IPR020568">
    <property type="entry name" value="Ribosomal_Su5_D2-typ_SF"/>
</dbReference>
<dbReference type="PANTHER" id="PTHR10977">
    <property type="entry name" value="DIPHOSPHOMEVALONATE DECARBOXYLASE"/>
    <property type="match status" value="1"/>
</dbReference>
<sequence length="334" mass="37008">MIHSASSGLKATAVAPSNIAFIKYWGKKDEKLRLPVNGSVSMNLSNLLTTTTVEFDSSFKSDGITIDGKKELGVGLERVVKQLDRVRNIANIKYKANIISKNNFPRGTGLSSSASGFAALTLAASKAAGLNLNEKVLSILARQGSGSACRSIPDGFVEWMDGNSSETSFSVSIFPPEHWNILDIVVITSREKKNVLTTEGQKLAKSSLFFPVRVEKIKEKINQCKKLVREKKFTEFGELIEAEALELHAIMLTSIPSLIYWLPMTVKLMHAIKQWRKDGIESYFTVNTGQNMHIIAEEKNKDLLINRLKGVKGIYRIVINKPAKGARLISEHLF</sequence>
<dbReference type="InterPro" id="IPR053859">
    <property type="entry name" value="MVD-like_N"/>
</dbReference>
<evidence type="ECO:0000256" key="5">
    <source>
        <dbReference type="ARBA" id="ARBA00022840"/>
    </source>
</evidence>
<evidence type="ECO:0000313" key="10">
    <source>
        <dbReference type="EMBL" id="OGK42637.1"/>
    </source>
</evidence>
<keyword evidence="3" id="KW-0444">Lipid biosynthesis</keyword>
<comment type="similarity">
    <text evidence="1">Belongs to the diphosphomevalonate decarboxylase family.</text>
</comment>
<dbReference type="SUPFAM" id="SSF54211">
    <property type="entry name" value="Ribosomal protein S5 domain 2-like"/>
    <property type="match status" value="1"/>
</dbReference>
<comment type="caution">
    <text evidence="10">The sequence shown here is derived from an EMBL/GenBank/DDBJ whole genome shotgun (WGS) entry which is preliminary data.</text>
</comment>
<keyword evidence="6" id="KW-0443">Lipid metabolism</keyword>
<evidence type="ECO:0000259" key="9">
    <source>
        <dbReference type="Pfam" id="PF22700"/>
    </source>
</evidence>
<evidence type="ECO:0000256" key="7">
    <source>
        <dbReference type="ARBA" id="ARBA00023239"/>
    </source>
</evidence>
<dbReference type="InterPro" id="IPR036554">
    <property type="entry name" value="GHMP_kinase_C_sf"/>
</dbReference>
<evidence type="ECO:0000256" key="3">
    <source>
        <dbReference type="ARBA" id="ARBA00022516"/>
    </source>
</evidence>
<feature type="domain" description="Diphosphomevalonate decarboxylase-like N-terminal" evidence="9">
    <location>
        <begin position="15"/>
        <end position="169"/>
    </location>
</feature>
<keyword evidence="5" id="KW-0067">ATP-binding</keyword>
<gene>
    <name evidence="10" type="ORF">A3A74_06400</name>
</gene>